<gene>
    <name evidence="1" type="ORF">B5P45_02890</name>
</gene>
<dbReference type="OrthoDB" id="10004345at2"/>
<proteinExistence type="predicted"/>
<comment type="caution">
    <text evidence="1">The sequence shown here is derived from an EMBL/GenBank/DDBJ whole genome shotgun (WGS) entry which is preliminary data.</text>
</comment>
<organism evidence="1 2">
    <name type="scientific">Phyllobacterium zundukense</name>
    <dbReference type="NCBI Taxonomy" id="1867719"/>
    <lineage>
        <taxon>Bacteria</taxon>
        <taxon>Pseudomonadati</taxon>
        <taxon>Pseudomonadota</taxon>
        <taxon>Alphaproteobacteria</taxon>
        <taxon>Hyphomicrobiales</taxon>
        <taxon>Phyllobacteriaceae</taxon>
        <taxon>Phyllobacterium</taxon>
    </lineage>
</organism>
<dbReference type="EMBL" id="MZMT01000003">
    <property type="protein sequence ID" value="PIO46759.1"/>
    <property type="molecule type" value="Genomic_DNA"/>
</dbReference>
<reference evidence="1 2" key="1">
    <citation type="journal article" date="2017" name="Int J Environ Stud">
        <title>Does the Miocene-Pliocene relict legume Oxytropis triphylla form nitrogen-fixing nodules with a combination of bacterial strains?</title>
        <authorList>
            <person name="Safronova V."/>
            <person name="Belimov A."/>
            <person name="Sazanova A."/>
            <person name="Kuznetsova I."/>
            <person name="Popova J."/>
            <person name="Andronov E."/>
            <person name="Verkhozina A."/>
            <person name="Tikhonovich I."/>
        </authorList>
    </citation>
    <scope>NUCLEOTIDE SEQUENCE [LARGE SCALE GENOMIC DNA]</scope>
    <source>
        <strain evidence="1 2">Tri-38</strain>
    </source>
</reference>
<accession>A0A2N9W4U1</accession>
<dbReference type="RefSeq" id="WP_099999108.1">
    <property type="nucleotide sequence ID" value="NZ_CP017940.1"/>
</dbReference>
<dbReference type="Proteomes" id="UP000232163">
    <property type="component" value="Unassembled WGS sequence"/>
</dbReference>
<evidence type="ECO:0000313" key="2">
    <source>
        <dbReference type="Proteomes" id="UP000232163"/>
    </source>
</evidence>
<keyword evidence="2" id="KW-1185">Reference proteome</keyword>
<evidence type="ECO:0000313" key="1">
    <source>
        <dbReference type="EMBL" id="PIO46759.1"/>
    </source>
</evidence>
<dbReference type="AlphaFoldDB" id="A0A2N9W4U1"/>
<dbReference type="KEGG" id="pht:BLM14_09185"/>
<protein>
    <submittedName>
        <fullName evidence="1">Uncharacterized protein</fullName>
    </submittedName>
</protein>
<name>A0A2N9W4U1_9HYPH</name>
<sequence>MTENFKYSDEMRARLAATLGRSSEHREVSHVERIVTEWVSHNEKHIQADLARNARIATAAENLLLELDLDRDENDDDRERDFAEDGDPVTLRGHLLVAIDFLDFVKKEHENLIPKGRPSVLPRLLSTRLLEFWDNSGRRIARSSTTTKDAPDIQTPSGPLVRFLIAATEPVLQHKVPLGAAEHAIRLFYPRRRNEDDEKSTEFFRTLMTELHGESTAKK</sequence>